<accession>A0A3P7YNG3</accession>
<dbReference type="Gene3D" id="4.10.400.10">
    <property type="entry name" value="Low-density Lipoprotein Receptor"/>
    <property type="match status" value="2"/>
</dbReference>
<name>A0A3P7YNG3_HELPZ</name>
<evidence type="ECO:0000313" key="8">
    <source>
        <dbReference type="EMBL" id="VDO89700.1"/>
    </source>
</evidence>
<keyword evidence="6 7" id="KW-1015">Disulfide bond</keyword>
<dbReference type="PRINTS" id="PR00261">
    <property type="entry name" value="LDLRECEPTOR"/>
</dbReference>
<dbReference type="InterPro" id="IPR036055">
    <property type="entry name" value="LDL_receptor-like_sf"/>
</dbReference>
<dbReference type="SUPFAM" id="SSF57424">
    <property type="entry name" value="LDL receptor-like module"/>
    <property type="match status" value="2"/>
</dbReference>
<dbReference type="EMBL" id="UZAH01027215">
    <property type="protein sequence ID" value="VDO89700.1"/>
    <property type="molecule type" value="Genomic_DNA"/>
</dbReference>
<evidence type="ECO:0000256" key="6">
    <source>
        <dbReference type="ARBA" id="ARBA00023157"/>
    </source>
</evidence>
<dbReference type="SMART" id="SM00192">
    <property type="entry name" value="LDLa"/>
    <property type="match status" value="2"/>
</dbReference>
<dbReference type="InterPro" id="IPR002172">
    <property type="entry name" value="LDrepeatLR_classA_rpt"/>
</dbReference>
<dbReference type="GO" id="GO:0005886">
    <property type="term" value="C:plasma membrane"/>
    <property type="evidence" value="ECO:0007669"/>
    <property type="project" value="TreeGrafter"/>
</dbReference>
<dbReference type="PROSITE" id="PS51257">
    <property type="entry name" value="PROKAR_LIPOPROTEIN"/>
    <property type="match status" value="1"/>
</dbReference>
<sequence>MCRAIASFILQTVTSGCGYGRASCDMRLTMRPIVPCVKCAHSNDVRCTGQKWRSLCDMPDAIKCATTTNCVLLTWIMDGKDDCGDGSDEEPCRLLSCSPSGDPKSYAFDVMYFSTVKLEYSAFPTQCEAGEFRCLSGECIDGSLVLDGKQDCYDNTDEEYCLRHAMACSTESPCSYHPDIAAFGCGCPTDEEPNPKGICEPTHA</sequence>
<evidence type="ECO:0000256" key="4">
    <source>
        <dbReference type="ARBA" id="ARBA00022989"/>
    </source>
</evidence>
<feature type="disulfide bond" evidence="7">
    <location>
        <begin position="134"/>
        <end position="152"/>
    </location>
</feature>
<keyword evidence="5" id="KW-0472">Membrane</keyword>
<dbReference type="GO" id="GO:0016192">
    <property type="term" value="P:vesicle-mediated transport"/>
    <property type="evidence" value="ECO:0007669"/>
    <property type="project" value="UniProtKB-ARBA"/>
</dbReference>
<protein>
    <submittedName>
        <fullName evidence="8">Uncharacterized protein</fullName>
    </submittedName>
</protein>
<evidence type="ECO:0000256" key="1">
    <source>
        <dbReference type="ARBA" id="ARBA00004167"/>
    </source>
</evidence>
<evidence type="ECO:0000256" key="3">
    <source>
        <dbReference type="ARBA" id="ARBA00022737"/>
    </source>
</evidence>
<dbReference type="InterPro" id="IPR050685">
    <property type="entry name" value="LDLR"/>
</dbReference>
<proteinExistence type="predicted"/>
<evidence type="ECO:0000256" key="7">
    <source>
        <dbReference type="PROSITE-ProRule" id="PRU00124"/>
    </source>
</evidence>
<dbReference type="PROSITE" id="PS50068">
    <property type="entry name" value="LDLRA_2"/>
    <property type="match status" value="2"/>
</dbReference>
<dbReference type="OrthoDB" id="6514358at2759"/>
<evidence type="ECO:0000256" key="2">
    <source>
        <dbReference type="ARBA" id="ARBA00022692"/>
    </source>
</evidence>
<dbReference type="PANTHER" id="PTHR24270">
    <property type="entry name" value="LOW-DENSITY LIPOPROTEIN RECEPTOR-RELATED"/>
    <property type="match status" value="1"/>
</dbReference>
<comment type="subcellular location">
    <subcellularLocation>
        <location evidence="1">Membrane</location>
        <topology evidence="1">Single-pass membrane protein</topology>
    </subcellularLocation>
</comment>
<keyword evidence="2" id="KW-0812">Transmembrane</keyword>
<dbReference type="Pfam" id="PF00057">
    <property type="entry name" value="Ldl_recept_a"/>
    <property type="match status" value="2"/>
</dbReference>
<comment type="caution">
    <text evidence="7">Lacks conserved residue(s) required for the propagation of feature annotation.</text>
</comment>
<reference evidence="8" key="1">
    <citation type="submission" date="2018-11" db="EMBL/GenBank/DDBJ databases">
        <authorList>
            <consortium name="Pathogen Informatics"/>
        </authorList>
    </citation>
    <scope>NUCLEOTIDE SEQUENCE [LARGE SCALE GENOMIC DNA]</scope>
</reference>
<feature type="disulfide bond" evidence="7">
    <location>
        <begin position="127"/>
        <end position="139"/>
    </location>
</feature>
<evidence type="ECO:0000256" key="5">
    <source>
        <dbReference type="ARBA" id="ARBA00023136"/>
    </source>
</evidence>
<keyword evidence="3" id="KW-0677">Repeat</keyword>
<dbReference type="AlphaFoldDB" id="A0A3P7YNG3"/>
<organism evidence="8">
    <name type="scientific">Heligmosomoides polygyrus</name>
    <name type="common">Parasitic roundworm</name>
    <dbReference type="NCBI Taxonomy" id="6339"/>
    <lineage>
        <taxon>Eukaryota</taxon>
        <taxon>Metazoa</taxon>
        <taxon>Ecdysozoa</taxon>
        <taxon>Nematoda</taxon>
        <taxon>Chromadorea</taxon>
        <taxon>Rhabditida</taxon>
        <taxon>Rhabditina</taxon>
        <taxon>Rhabditomorpha</taxon>
        <taxon>Strongyloidea</taxon>
        <taxon>Heligmosomidae</taxon>
        <taxon>Heligmosomoides</taxon>
    </lineage>
</organism>
<dbReference type="CDD" id="cd00112">
    <property type="entry name" value="LDLa"/>
    <property type="match status" value="2"/>
</dbReference>
<keyword evidence="4" id="KW-1133">Transmembrane helix</keyword>
<gene>
    <name evidence="8" type="ORF">HPBE_LOCUS11748</name>
</gene>